<dbReference type="InterPro" id="IPR002767">
    <property type="entry name" value="Thiamine_BP"/>
</dbReference>
<dbReference type="PANTHER" id="PTHR33777:SF1">
    <property type="entry name" value="UPF0045 PROTEIN ECM15"/>
    <property type="match status" value="1"/>
</dbReference>
<dbReference type="RefSeq" id="WP_069974053.1">
    <property type="nucleotide sequence ID" value="NZ_CP017269.1"/>
</dbReference>
<dbReference type="OrthoDB" id="5886358at2"/>
<name>A0A1D8GC38_9FIRM</name>
<sequence length="101" mass="11143">MAIVETSIVPLGTGDTSISHYVAACHCILQAENRVNYELTAMGTIIEGDLDIILDVIRRMHEVPFESGALRVSTTIKIDDRRDRRASMAGKTQAVTDKLKK</sequence>
<dbReference type="Proteomes" id="UP000095743">
    <property type="component" value="Chromosome"/>
</dbReference>
<dbReference type="InterPro" id="IPR051614">
    <property type="entry name" value="UPF0045_domain"/>
</dbReference>
<gene>
    <name evidence="3" type="ORF">Gferi_02055</name>
</gene>
<dbReference type="PANTHER" id="PTHR33777">
    <property type="entry name" value="UPF0045 PROTEIN ECM15"/>
    <property type="match status" value="1"/>
</dbReference>
<dbReference type="GO" id="GO:0005829">
    <property type="term" value="C:cytosol"/>
    <property type="evidence" value="ECO:0007669"/>
    <property type="project" value="TreeGrafter"/>
</dbReference>
<protein>
    <recommendedName>
        <fullName evidence="2">Thiamine-binding protein domain-containing protein</fullName>
    </recommendedName>
</protein>
<keyword evidence="4" id="KW-1185">Reference proteome</keyword>
<evidence type="ECO:0000259" key="2">
    <source>
        <dbReference type="Pfam" id="PF01910"/>
    </source>
</evidence>
<dbReference type="NCBIfam" id="TIGR00106">
    <property type="entry name" value="MTH1187 family thiamine-binding protein"/>
    <property type="match status" value="1"/>
</dbReference>
<accession>A0A1D8GC38</accession>
<dbReference type="SUPFAM" id="SSF89957">
    <property type="entry name" value="MTH1187/YkoF-like"/>
    <property type="match status" value="1"/>
</dbReference>
<organism evidence="3 4">
    <name type="scientific">Geosporobacter ferrireducens</name>
    <dbReference type="NCBI Taxonomy" id="1424294"/>
    <lineage>
        <taxon>Bacteria</taxon>
        <taxon>Bacillati</taxon>
        <taxon>Bacillota</taxon>
        <taxon>Clostridia</taxon>
        <taxon>Peptostreptococcales</taxon>
        <taxon>Thermotaleaceae</taxon>
        <taxon>Geosporobacter</taxon>
    </lineage>
</organism>
<proteinExistence type="inferred from homology"/>
<evidence type="ECO:0000313" key="3">
    <source>
        <dbReference type="EMBL" id="AOT68479.1"/>
    </source>
</evidence>
<comment type="similarity">
    <text evidence="1">Belongs to the UPF0045 family.</text>
</comment>
<dbReference type="InterPro" id="IPR029756">
    <property type="entry name" value="MTH1187/YkoF-like"/>
</dbReference>
<reference evidence="3 4" key="1">
    <citation type="submission" date="2016-09" db="EMBL/GenBank/DDBJ databases">
        <title>Genomic analysis reveals versatility of anaerobic energy metabolism of Geosporobacter ferrireducens IRF9 of phylum Firmicutes.</title>
        <authorList>
            <person name="Kim S.-J."/>
        </authorList>
    </citation>
    <scope>NUCLEOTIDE SEQUENCE [LARGE SCALE GENOMIC DNA]</scope>
    <source>
        <strain evidence="3 4">IRF9</strain>
    </source>
</reference>
<dbReference type="Gene3D" id="3.30.70.930">
    <property type="match status" value="1"/>
</dbReference>
<evidence type="ECO:0000256" key="1">
    <source>
        <dbReference type="ARBA" id="ARBA00010272"/>
    </source>
</evidence>
<dbReference type="EMBL" id="CP017269">
    <property type="protein sequence ID" value="AOT68479.1"/>
    <property type="molecule type" value="Genomic_DNA"/>
</dbReference>
<evidence type="ECO:0000313" key="4">
    <source>
        <dbReference type="Proteomes" id="UP000095743"/>
    </source>
</evidence>
<dbReference type="KEGG" id="gfe:Gferi_02055"/>
<dbReference type="AlphaFoldDB" id="A0A1D8GC38"/>
<feature type="domain" description="Thiamine-binding protein" evidence="2">
    <location>
        <begin position="4"/>
        <end position="95"/>
    </location>
</feature>
<dbReference type="Pfam" id="PF01910">
    <property type="entry name" value="Thiamine_BP"/>
    <property type="match status" value="1"/>
</dbReference>
<dbReference type="STRING" id="1424294.Gferi_02055"/>